<name>A0A494Y1D0_9BURK</name>
<dbReference type="EMBL" id="RBZU01000004">
    <property type="protein sequence ID" value="RKP56049.1"/>
    <property type="molecule type" value="Genomic_DNA"/>
</dbReference>
<sequence>MNYKHLYYFWMVARIGGVVRASHRLHITPQTLSGQIKLLEQRFGGALFVREGRHIRLTEAGRIAADYADDIFAKGLELDAAVRESLRATHALSRPPSSSPLRPQSHPVAHPDAAPLMRPLSNDATRTPGFGHLTLVSRRD</sequence>
<evidence type="ECO:0000256" key="1">
    <source>
        <dbReference type="ARBA" id="ARBA00023159"/>
    </source>
</evidence>
<feature type="domain" description="HTH lysR-type" evidence="3">
    <location>
        <begin position="1"/>
        <end position="58"/>
    </location>
</feature>
<dbReference type="InterPro" id="IPR000847">
    <property type="entry name" value="LysR_HTH_N"/>
</dbReference>
<feature type="compositionally biased region" description="Low complexity" evidence="2">
    <location>
        <begin position="92"/>
        <end position="103"/>
    </location>
</feature>
<dbReference type="PROSITE" id="PS50931">
    <property type="entry name" value="HTH_LYSR"/>
    <property type="match status" value="1"/>
</dbReference>
<dbReference type="Pfam" id="PF00126">
    <property type="entry name" value="HTH_1"/>
    <property type="match status" value="1"/>
</dbReference>
<gene>
    <name evidence="4" type="ORF">D7S86_12080</name>
</gene>
<evidence type="ECO:0000259" key="3">
    <source>
        <dbReference type="PROSITE" id="PS50931"/>
    </source>
</evidence>
<organism evidence="4 5">
    <name type="scientific">Pararobbsia silviterrae</name>
    <dbReference type="NCBI Taxonomy" id="1792498"/>
    <lineage>
        <taxon>Bacteria</taxon>
        <taxon>Pseudomonadati</taxon>
        <taxon>Pseudomonadota</taxon>
        <taxon>Betaproteobacteria</taxon>
        <taxon>Burkholderiales</taxon>
        <taxon>Burkholderiaceae</taxon>
        <taxon>Pararobbsia</taxon>
    </lineage>
</organism>
<dbReference type="PANTHER" id="PTHR30293:SF2">
    <property type="entry name" value="TRANSCRIPTIONAL ACTIVATOR PROTEIN NHAR"/>
    <property type="match status" value="1"/>
</dbReference>
<dbReference type="OrthoDB" id="464481at2"/>
<feature type="region of interest" description="Disordered" evidence="2">
    <location>
        <begin position="89"/>
        <end position="140"/>
    </location>
</feature>
<comment type="caution">
    <text evidence="4">The sequence shown here is derived from an EMBL/GenBank/DDBJ whole genome shotgun (WGS) entry which is preliminary data.</text>
</comment>
<protein>
    <submittedName>
        <fullName evidence="4">LysR family transcriptional regulator</fullName>
    </submittedName>
</protein>
<reference evidence="4 5" key="1">
    <citation type="submission" date="2018-10" db="EMBL/GenBank/DDBJ databases">
        <title>Robbsia sp. DHC34, isolated from soil.</title>
        <authorList>
            <person name="Gao Z.-H."/>
            <person name="Qiu L.-H."/>
        </authorList>
    </citation>
    <scope>NUCLEOTIDE SEQUENCE [LARGE SCALE GENOMIC DNA]</scope>
    <source>
        <strain evidence="4 5">DHC34</strain>
    </source>
</reference>
<accession>A0A494Y1D0</accession>
<dbReference type="InterPro" id="IPR036388">
    <property type="entry name" value="WH-like_DNA-bd_sf"/>
</dbReference>
<evidence type="ECO:0000313" key="5">
    <source>
        <dbReference type="Proteomes" id="UP000270342"/>
    </source>
</evidence>
<dbReference type="InterPro" id="IPR036390">
    <property type="entry name" value="WH_DNA-bd_sf"/>
</dbReference>
<dbReference type="PANTHER" id="PTHR30293">
    <property type="entry name" value="TRANSCRIPTIONAL REGULATORY PROTEIN NAC-RELATED"/>
    <property type="match status" value="1"/>
</dbReference>
<evidence type="ECO:0000256" key="2">
    <source>
        <dbReference type="SAM" id="MobiDB-lite"/>
    </source>
</evidence>
<dbReference type="GO" id="GO:2000142">
    <property type="term" value="P:regulation of DNA-templated transcription initiation"/>
    <property type="evidence" value="ECO:0007669"/>
    <property type="project" value="TreeGrafter"/>
</dbReference>
<dbReference type="AlphaFoldDB" id="A0A494Y1D0"/>
<keyword evidence="1" id="KW-0010">Activator</keyword>
<dbReference type="SUPFAM" id="SSF46785">
    <property type="entry name" value="Winged helix' DNA-binding domain"/>
    <property type="match status" value="1"/>
</dbReference>
<dbReference type="GO" id="GO:0003700">
    <property type="term" value="F:DNA-binding transcription factor activity"/>
    <property type="evidence" value="ECO:0007669"/>
    <property type="project" value="InterPro"/>
</dbReference>
<keyword evidence="5" id="KW-1185">Reference proteome</keyword>
<evidence type="ECO:0000313" key="4">
    <source>
        <dbReference type="EMBL" id="RKP56049.1"/>
    </source>
</evidence>
<dbReference type="Gene3D" id="1.10.10.10">
    <property type="entry name" value="Winged helix-like DNA-binding domain superfamily/Winged helix DNA-binding domain"/>
    <property type="match status" value="1"/>
</dbReference>
<proteinExistence type="predicted"/>
<dbReference type="Proteomes" id="UP000270342">
    <property type="component" value="Unassembled WGS sequence"/>
</dbReference>